<dbReference type="InterPro" id="IPR042411">
    <property type="entry name" value="WDR27"/>
</dbReference>
<evidence type="ECO:0000256" key="1">
    <source>
        <dbReference type="PROSITE-ProRule" id="PRU00221"/>
    </source>
</evidence>
<dbReference type="InterPro" id="IPR001478">
    <property type="entry name" value="PDZ"/>
</dbReference>
<feature type="domain" description="PDZ" evidence="2">
    <location>
        <begin position="156"/>
        <end position="245"/>
    </location>
</feature>
<dbReference type="InterPro" id="IPR036322">
    <property type="entry name" value="WD40_repeat_dom_sf"/>
</dbReference>
<keyword evidence="1" id="KW-0853">WD repeat</keyword>
<feature type="repeat" description="WD" evidence="1">
    <location>
        <begin position="722"/>
        <end position="745"/>
    </location>
</feature>
<name>A0A813EQU6_POLGL</name>
<sequence>MDFAVAASNGTHIYRASGLDKPSLLRSLPRAQAGNAAHCLQMNAHRGYLAILHQNGAVGVWNLSGLTAAGSQEEGQLQCCEVFPQTGSITRCYFSPLGSFLVTWEPLGTLRRVEVQPAPGLAAGSGATSCGTAFSRAENLSVWSLIQRPASSAEFEVEVVKDGKQKLGVNVGNLDGRSGLLVRRVDPGLVESHNQTVQSVDPARLVLPGDRIVAVNGVELGAGAQALSEEIKQADTLRLRLARGPAWATAVPVARFFAPQISSLRWPPVSWGADESHAFRTVKNEIQVMDGRTLKLLRRIEVDNISQLVVSPGLLGTSLGVFCPPANSSSPAMVRVYTAFGKGAQPALTKSFFSDAAWVSMKWDPYEGKDLLVLVHSAELTEDDLAFRTLHGQGGHGLYLLRPSEASEPIVALSAIQDGAIMDVQWCPQEHAGRRSLVMLQAPQPALVSIFSYANGVGAGQPRRVDLGRFGVRNCLRWDAHGRSFCLRVQSERGSGISNEADIVDLFDVACDGAVARRAGAALAGKRDREHVIGPSVTTVDFSPDGRVLLSVVHGAQSGSELRFLSTADGQAVYRLKFEEVYAAYWQPSRASAFEAPDFLPPPPDLSMGSWHGTTSLQVELRDKSKDAQILTLQNQVYAFKAKGKGDKGGRMDPRETLRRWPLRANASMCLGCALHDLPVWDVAAEKVLAGVPEASMHTRPITCLRLSQPHSEYQSATSMDLFCSASMDGSVKLWDLRCMQEIRCFEGGHVHSAQRLRCRLSPCLRYLCTPSEDGCVCVYDVRTGNVLGSRHTSREAVCAVDIHPRTGAMASGSFDGVVVRVCNSSVRLNPRGRGKAAPQEAWWIDREQSEKLRGLACGRWRWRCLSEPPPVEFHEPRGRSCGVRVQ</sequence>
<dbReference type="InterPro" id="IPR001680">
    <property type="entry name" value="WD40_rpt"/>
</dbReference>
<organism evidence="3 4">
    <name type="scientific">Polarella glacialis</name>
    <name type="common">Dinoflagellate</name>
    <dbReference type="NCBI Taxonomy" id="89957"/>
    <lineage>
        <taxon>Eukaryota</taxon>
        <taxon>Sar</taxon>
        <taxon>Alveolata</taxon>
        <taxon>Dinophyceae</taxon>
        <taxon>Suessiales</taxon>
        <taxon>Suessiaceae</taxon>
        <taxon>Polarella</taxon>
    </lineage>
</organism>
<dbReference type="Gene3D" id="2.30.42.10">
    <property type="match status" value="1"/>
</dbReference>
<dbReference type="CDD" id="cd00136">
    <property type="entry name" value="PDZ_canonical"/>
    <property type="match status" value="1"/>
</dbReference>
<dbReference type="SUPFAM" id="SSF50156">
    <property type="entry name" value="PDZ domain-like"/>
    <property type="match status" value="1"/>
</dbReference>
<dbReference type="Gene3D" id="2.130.10.10">
    <property type="entry name" value="YVTN repeat-like/Quinoprotein amine dehydrogenase"/>
    <property type="match status" value="1"/>
</dbReference>
<dbReference type="PROSITE" id="PS50082">
    <property type="entry name" value="WD_REPEATS_2"/>
    <property type="match status" value="1"/>
</dbReference>
<keyword evidence="4" id="KW-1185">Reference proteome</keyword>
<evidence type="ECO:0000313" key="4">
    <source>
        <dbReference type="Proteomes" id="UP000654075"/>
    </source>
</evidence>
<accession>A0A813EQU6</accession>
<dbReference type="PROSITE" id="PS50106">
    <property type="entry name" value="PDZ"/>
    <property type="match status" value="1"/>
</dbReference>
<dbReference type="SMART" id="SM00320">
    <property type="entry name" value="WD40"/>
    <property type="match status" value="5"/>
</dbReference>
<proteinExistence type="predicted"/>
<dbReference type="Pfam" id="PF00400">
    <property type="entry name" value="WD40"/>
    <property type="match status" value="1"/>
</dbReference>
<dbReference type="InterPro" id="IPR015943">
    <property type="entry name" value="WD40/YVTN_repeat-like_dom_sf"/>
</dbReference>
<dbReference type="InterPro" id="IPR036034">
    <property type="entry name" value="PDZ_sf"/>
</dbReference>
<dbReference type="Proteomes" id="UP000654075">
    <property type="component" value="Unassembled WGS sequence"/>
</dbReference>
<reference evidence="3" key="1">
    <citation type="submission" date="2021-02" db="EMBL/GenBank/DDBJ databases">
        <authorList>
            <person name="Dougan E. K."/>
            <person name="Rhodes N."/>
            <person name="Thang M."/>
            <person name="Chan C."/>
        </authorList>
    </citation>
    <scope>NUCLEOTIDE SEQUENCE</scope>
</reference>
<dbReference type="PANTHER" id="PTHR44525:SF1">
    <property type="entry name" value="WD REPEAT-CONTAINING PROTEIN 27"/>
    <property type="match status" value="1"/>
</dbReference>
<dbReference type="OrthoDB" id="2194683at2759"/>
<dbReference type="PANTHER" id="PTHR44525">
    <property type="entry name" value="WD REPEAT-CONTAINING PROTEIN 27"/>
    <property type="match status" value="1"/>
</dbReference>
<comment type="caution">
    <text evidence="3">The sequence shown here is derived from an EMBL/GenBank/DDBJ whole genome shotgun (WGS) entry which is preliminary data.</text>
</comment>
<evidence type="ECO:0000313" key="3">
    <source>
        <dbReference type="EMBL" id="CAE8601999.1"/>
    </source>
</evidence>
<gene>
    <name evidence="3" type="ORF">PGLA1383_LOCUS20258</name>
</gene>
<protein>
    <recommendedName>
        <fullName evidence="2">PDZ domain-containing protein</fullName>
    </recommendedName>
</protein>
<evidence type="ECO:0000259" key="2">
    <source>
        <dbReference type="PROSITE" id="PS50106"/>
    </source>
</evidence>
<dbReference type="AlphaFoldDB" id="A0A813EQU6"/>
<dbReference type="EMBL" id="CAJNNV010013759">
    <property type="protein sequence ID" value="CAE8601999.1"/>
    <property type="molecule type" value="Genomic_DNA"/>
</dbReference>
<dbReference type="SUPFAM" id="SSF50978">
    <property type="entry name" value="WD40 repeat-like"/>
    <property type="match status" value="1"/>
</dbReference>
<dbReference type="SUPFAM" id="SSF82171">
    <property type="entry name" value="DPP6 N-terminal domain-like"/>
    <property type="match status" value="1"/>
</dbReference>